<dbReference type="InterPro" id="IPR036372">
    <property type="entry name" value="BEACH_dom_sf"/>
</dbReference>
<dbReference type="OrthoDB" id="26681at2759"/>
<gene>
    <name evidence="2" type="ORF">OS493_032876</name>
</gene>
<organism evidence="2 3">
    <name type="scientific">Desmophyllum pertusum</name>
    <dbReference type="NCBI Taxonomy" id="174260"/>
    <lineage>
        <taxon>Eukaryota</taxon>
        <taxon>Metazoa</taxon>
        <taxon>Cnidaria</taxon>
        <taxon>Anthozoa</taxon>
        <taxon>Hexacorallia</taxon>
        <taxon>Scleractinia</taxon>
        <taxon>Caryophylliina</taxon>
        <taxon>Caryophylliidae</taxon>
        <taxon>Desmophyllum</taxon>
    </lineage>
</organism>
<dbReference type="EMBL" id="MU827343">
    <property type="protein sequence ID" value="KAJ7352937.1"/>
    <property type="molecule type" value="Genomic_DNA"/>
</dbReference>
<keyword evidence="3" id="KW-1185">Reference proteome</keyword>
<dbReference type="PANTHER" id="PTHR13743:SF86">
    <property type="entry name" value="LYSOSOMAL-TRAFFICKING REGULATOR"/>
    <property type="match status" value="1"/>
</dbReference>
<reference evidence="2" key="1">
    <citation type="submission" date="2023-01" db="EMBL/GenBank/DDBJ databases">
        <title>Genome assembly of the deep-sea coral Lophelia pertusa.</title>
        <authorList>
            <person name="Herrera S."/>
            <person name="Cordes E."/>
        </authorList>
    </citation>
    <scope>NUCLEOTIDE SEQUENCE</scope>
    <source>
        <strain evidence="2">USNM1676648</strain>
        <tissue evidence="2">Polyp</tissue>
    </source>
</reference>
<dbReference type="InterPro" id="IPR000409">
    <property type="entry name" value="BEACH_dom"/>
</dbReference>
<evidence type="ECO:0000313" key="3">
    <source>
        <dbReference type="Proteomes" id="UP001163046"/>
    </source>
</evidence>
<protein>
    <recommendedName>
        <fullName evidence="1">BEACH domain-containing protein</fullName>
    </recommendedName>
</protein>
<sequence>MTSCSIPSSLSCWPTLVTRCWISLTSKASVTFLARLLSKNQSKERKYRENFRWLQEEYERMNEEDPMSAPYHYGCHYSNSGTVLHFLVRLPPFTKMFLQYQDRSFDIPDRTFHSMATTWRLSSFESATDVKELIPEFFFLPEFLENTEGFDFGVRQNGQRVMDVEVLSGPKAAPDCSC</sequence>
<dbReference type="SUPFAM" id="SSF81837">
    <property type="entry name" value="BEACH domain"/>
    <property type="match status" value="1"/>
</dbReference>
<proteinExistence type="predicted"/>
<evidence type="ECO:0000313" key="2">
    <source>
        <dbReference type="EMBL" id="KAJ7352937.1"/>
    </source>
</evidence>
<dbReference type="AlphaFoldDB" id="A0A9X0CHR9"/>
<dbReference type="Proteomes" id="UP001163046">
    <property type="component" value="Unassembled WGS sequence"/>
</dbReference>
<dbReference type="PROSITE" id="PS50197">
    <property type="entry name" value="BEACH"/>
    <property type="match status" value="1"/>
</dbReference>
<dbReference type="PANTHER" id="PTHR13743">
    <property type="entry name" value="BEIGE/BEACH-RELATED"/>
    <property type="match status" value="1"/>
</dbReference>
<comment type="caution">
    <text evidence="2">The sequence shown here is derived from an EMBL/GenBank/DDBJ whole genome shotgun (WGS) entry which is preliminary data.</text>
</comment>
<dbReference type="Pfam" id="PF02138">
    <property type="entry name" value="Beach"/>
    <property type="match status" value="1"/>
</dbReference>
<dbReference type="InterPro" id="IPR050865">
    <property type="entry name" value="BEACH_Domain"/>
</dbReference>
<dbReference type="Gene3D" id="1.10.1540.10">
    <property type="entry name" value="BEACH domain"/>
    <property type="match status" value="1"/>
</dbReference>
<evidence type="ECO:0000259" key="1">
    <source>
        <dbReference type="PROSITE" id="PS50197"/>
    </source>
</evidence>
<dbReference type="SMART" id="SM01026">
    <property type="entry name" value="Beach"/>
    <property type="match status" value="1"/>
</dbReference>
<name>A0A9X0CHR9_9CNID</name>
<feature type="domain" description="BEACH" evidence="1">
    <location>
        <begin position="1"/>
        <end position="178"/>
    </location>
</feature>
<accession>A0A9X0CHR9</accession>